<protein>
    <submittedName>
        <fullName evidence="2">Uncharacterized protein</fullName>
    </submittedName>
</protein>
<dbReference type="InterPro" id="IPR011042">
    <property type="entry name" value="6-blade_b-propeller_TolB-like"/>
</dbReference>
<proteinExistence type="predicted"/>
<keyword evidence="1" id="KW-1133">Transmembrane helix</keyword>
<dbReference type="SUPFAM" id="SSF63825">
    <property type="entry name" value="YWTD domain"/>
    <property type="match status" value="1"/>
</dbReference>
<dbReference type="Proteomes" id="UP000178943">
    <property type="component" value="Unassembled WGS sequence"/>
</dbReference>
<evidence type="ECO:0000313" key="2">
    <source>
        <dbReference type="EMBL" id="OGF68227.1"/>
    </source>
</evidence>
<evidence type="ECO:0000313" key="3">
    <source>
        <dbReference type="Proteomes" id="UP000178943"/>
    </source>
</evidence>
<evidence type="ECO:0000256" key="1">
    <source>
        <dbReference type="SAM" id="Phobius"/>
    </source>
</evidence>
<dbReference type="AlphaFoldDB" id="A0A1F5VY62"/>
<gene>
    <name evidence="2" type="ORF">A2Y62_20770</name>
</gene>
<comment type="caution">
    <text evidence="2">The sequence shown here is derived from an EMBL/GenBank/DDBJ whole genome shotgun (WGS) entry which is preliminary data.</text>
</comment>
<organism evidence="2 3">
    <name type="scientific">Candidatus Fischerbacteria bacterium RBG_13_37_8</name>
    <dbReference type="NCBI Taxonomy" id="1817863"/>
    <lineage>
        <taxon>Bacteria</taxon>
        <taxon>Candidatus Fischeribacteriota</taxon>
    </lineage>
</organism>
<accession>A0A1F5VY62</accession>
<name>A0A1F5VY62_9BACT</name>
<keyword evidence="1" id="KW-0472">Membrane</keyword>
<feature type="transmembrane region" description="Helical" evidence="1">
    <location>
        <begin position="30"/>
        <end position="50"/>
    </location>
</feature>
<dbReference type="EMBL" id="MFGW01000009">
    <property type="protein sequence ID" value="OGF68227.1"/>
    <property type="molecule type" value="Genomic_DNA"/>
</dbReference>
<keyword evidence="1" id="KW-0812">Transmembrane</keyword>
<sequence>MNHEEVVKIFKQAEDTTRKIFPEKQGFVDVFFGLSFATIFFGSAILFIAFSGGDNRLKIPPTLQLPLSSTQSIVADKKGNIYISSDLYYRIQIYDKYGSFIRAIQFSEGYAKGESLLAIDYQERIWIYKRESLMYWKNNHLTYIENFPNRHVLALDEDGELVTDKITNASCTFQLSTVFPGERLFPSCQQDMMHPDINTKF</sequence>
<dbReference type="Gene3D" id="2.120.10.30">
    <property type="entry name" value="TolB, C-terminal domain"/>
    <property type="match status" value="1"/>
</dbReference>
<reference evidence="2 3" key="1">
    <citation type="journal article" date="2016" name="Nat. Commun.">
        <title>Thousands of microbial genomes shed light on interconnected biogeochemical processes in an aquifer system.</title>
        <authorList>
            <person name="Anantharaman K."/>
            <person name="Brown C.T."/>
            <person name="Hug L.A."/>
            <person name="Sharon I."/>
            <person name="Castelle C.J."/>
            <person name="Probst A.J."/>
            <person name="Thomas B.C."/>
            <person name="Singh A."/>
            <person name="Wilkins M.J."/>
            <person name="Karaoz U."/>
            <person name="Brodie E.L."/>
            <person name="Williams K.H."/>
            <person name="Hubbard S.S."/>
            <person name="Banfield J.F."/>
        </authorList>
    </citation>
    <scope>NUCLEOTIDE SEQUENCE [LARGE SCALE GENOMIC DNA]</scope>
</reference>